<evidence type="ECO:0000313" key="3">
    <source>
        <dbReference type="Proteomes" id="UP000499080"/>
    </source>
</evidence>
<dbReference type="PANTHER" id="PTHR47160:SF10">
    <property type="entry name" value="MULE TRANSPOSASE DOMAIN-CONTAINING PROTEIN"/>
    <property type="match status" value="1"/>
</dbReference>
<reference evidence="2 3" key="1">
    <citation type="journal article" date="2019" name="Sci. Rep.">
        <title>Orb-weaving spider Araneus ventricosus genome elucidates the spidroin gene catalogue.</title>
        <authorList>
            <person name="Kono N."/>
            <person name="Nakamura H."/>
            <person name="Ohtoshi R."/>
            <person name="Moran D.A.P."/>
            <person name="Shinohara A."/>
            <person name="Yoshida Y."/>
            <person name="Fujiwara M."/>
            <person name="Mori M."/>
            <person name="Tomita M."/>
            <person name="Arakawa K."/>
        </authorList>
    </citation>
    <scope>NUCLEOTIDE SEQUENCE [LARGE SCALE GENOMIC DNA]</scope>
</reference>
<evidence type="ECO:0000313" key="2">
    <source>
        <dbReference type="EMBL" id="GBM90922.1"/>
    </source>
</evidence>
<comment type="caution">
    <text evidence="2">The sequence shown here is derived from an EMBL/GenBank/DDBJ whole genome shotgun (WGS) entry which is preliminary data.</text>
</comment>
<proteinExistence type="predicted"/>
<evidence type="ECO:0000259" key="1">
    <source>
        <dbReference type="Pfam" id="PF10551"/>
    </source>
</evidence>
<dbReference type="EMBL" id="BGPR01111039">
    <property type="protein sequence ID" value="GBM90922.1"/>
    <property type="molecule type" value="Genomic_DNA"/>
</dbReference>
<feature type="domain" description="MULE transposase" evidence="1">
    <location>
        <begin position="37"/>
        <end position="132"/>
    </location>
</feature>
<accession>A0A4Y2JNM2</accession>
<dbReference type="OrthoDB" id="6154864at2759"/>
<name>A0A4Y2JNM2_ARAVE</name>
<sequence>MEDGSSFQLADDDSGSRILVFASTEGRGVLKTAQHFFMDGTFKSCCMHFYQLLTIHADLSKNEEEDTTIVTIIFSLLPRKNSEIYSKLFTVLKHAGWNPNSITMDFEVAAIKELERHFPSVNILGCNFHFNQYLSRQVQSLGLVRNYKDDEEIRLHIHMCAAFAYQPESDMGDGWL</sequence>
<dbReference type="PANTHER" id="PTHR47160">
    <property type="entry name" value="PUTATIVE-RELATED"/>
    <property type="match status" value="1"/>
</dbReference>
<dbReference type="AlphaFoldDB" id="A0A4Y2JNM2"/>
<keyword evidence="3" id="KW-1185">Reference proteome</keyword>
<dbReference type="InterPro" id="IPR018289">
    <property type="entry name" value="MULE_transposase_dom"/>
</dbReference>
<dbReference type="Proteomes" id="UP000499080">
    <property type="component" value="Unassembled WGS sequence"/>
</dbReference>
<dbReference type="Pfam" id="PF10551">
    <property type="entry name" value="MULE"/>
    <property type="match status" value="1"/>
</dbReference>
<gene>
    <name evidence="2" type="ORF">AVEN_171015_1</name>
</gene>
<organism evidence="2 3">
    <name type="scientific">Araneus ventricosus</name>
    <name type="common">Orbweaver spider</name>
    <name type="synonym">Epeira ventricosa</name>
    <dbReference type="NCBI Taxonomy" id="182803"/>
    <lineage>
        <taxon>Eukaryota</taxon>
        <taxon>Metazoa</taxon>
        <taxon>Ecdysozoa</taxon>
        <taxon>Arthropoda</taxon>
        <taxon>Chelicerata</taxon>
        <taxon>Arachnida</taxon>
        <taxon>Araneae</taxon>
        <taxon>Araneomorphae</taxon>
        <taxon>Entelegynae</taxon>
        <taxon>Araneoidea</taxon>
        <taxon>Araneidae</taxon>
        <taxon>Araneus</taxon>
    </lineage>
</organism>
<protein>
    <recommendedName>
        <fullName evidence="1">MULE transposase domain-containing protein</fullName>
    </recommendedName>
</protein>